<dbReference type="Gene3D" id="3.20.20.140">
    <property type="entry name" value="Metal-dependent hydrolases"/>
    <property type="match status" value="1"/>
</dbReference>
<keyword evidence="6" id="KW-0235">DNA replication</keyword>
<keyword evidence="4" id="KW-0808">Transferase</keyword>
<accession>A0A9X3N6G4</accession>
<name>A0A9X3N6G4_9ACTN</name>
<dbReference type="Gene3D" id="1.10.150.20">
    <property type="entry name" value="5' to 3' exonuclease, C-terminal subdomain"/>
    <property type="match status" value="1"/>
</dbReference>
<keyword evidence="5" id="KW-0548">Nucleotidyltransferase</keyword>
<dbReference type="InterPro" id="IPR022311">
    <property type="entry name" value="PolX-like"/>
</dbReference>
<dbReference type="InterPro" id="IPR003141">
    <property type="entry name" value="Pol/His_phosphatase_N"/>
</dbReference>
<sequence>MHTNADIAARLDELGDLYELDGAVSYRVIAYRTAAKAVRDSSVSIMGLTREGKVTTVPGIGKTLEEKLRALDETGDIPSAVKLRAKFPAGLVEMTKLPGFGAKRARQLYDALGVDSLEALRAAAEQEQVRAVKGFGPKGEENLLKALAAHEAAGGAPAERVVLSRALPIAEQIAGALREHPSSDQVEVAGSARRWGDSVKDIDIIATASDAQALVDTLAGLELVESVQQSGPAGARVVTHSGMKVDLKVVAPDQFGNVLQHFTGSKAHNVQLREAMVKRGLHISEYGVLDDETGETTRCATEEEVYERLGLPWIPPELREGRGELDAALKGELPELITLDEMRGDLHCHTTLSDGRNTLEEMVAAAQQLGYEYLAITDHSASHGFGNHVTPEALEARIDEIAALNERLDGFTVLAGTESNILPDGSLDYPDELLQRLDWVIGSVHTSFGMDEAAMTERMITAINHPWLDAIGHPTGRKIEARPAYAIDMSRVIEAAAANGTMIEINSAPDRRDMNDIYARAAAAAGVTILIDSDAHGAETLGNLRYGVATARRAWLTPEQVANTRPWAEFAKLRKRSLAEDPGLHKK</sequence>
<dbReference type="Proteomes" id="UP001147653">
    <property type="component" value="Unassembled WGS sequence"/>
</dbReference>
<dbReference type="EMBL" id="JAPDDP010000003">
    <property type="protein sequence ID" value="MDA0179197.1"/>
    <property type="molecule type" value="Genomic_DNA"/>
</dbReference>
<feature type="domain" description="Helix-hairpin-helix DNA-binding motif class 1" evidence="9">
    <location>
        <begin position="92"/>
        <end position="111"/>
    </location>
</feature>
<dbReference type="FunFam" id="3.20.20.140:FF:000047">
    <property type="entry name" value="PHP domain-containing protein"/>
    <property type="match status" value="1"/>
</dbReference>
<dbReference type="InterPro" id="IPR016195">
    <property type="entry name" value="Pol/histidinol_Pase-like"/>
</dbReference>
<dbReference type="GO" id="GO:0004527">
    <property type="term" value="F:exonuclease activity"/>
    <property type="evidence" value="ECO:0007669"/>
    <property type="project" value="UniProtKB-KW"/>
</dbReference>
<dbReference type="GO" id="GO:0006281">
    <property type="term" value="P:DNA repair"/>
    <property type="evidence" value="ECO:0007669"/>
    <property type="project" value="InterPro"/>
</dbReference>
<evidence type="ECO:0000313" key="13">
    <source>
        <dbReference type="Proteomes" id="UP001147653"/>
    </source>
</evidence>
<dbReference type="GO" id="GO:0005829">
    <property type="term" value="C:cytosol"/>
    <property type="evidence" value="ECO:0007669"/>
    <property type="project" value="TreeGrafter"/>
</dbReference>
<organism evidence="12 13">
    <name type="scientific">Solirubrobacter phytolaccae</name>
    <dbReference type="NCBI Taxonomy" id="1404360"/>
    <lineage>
        <taxon>Bacteria</taxon>
        <taxon>Bacillati</taxon>
        <taxon>Actinomycetota</taxon>
        <taxon>Thermoleophilia</taxon>
        <taxon>Solirubrobacterales</taxon>
        <taxon>Solirubrobacteraceae</taxon>
        <taxon>Solirubrobacter</taxon>
    </lineage>
</organism>
<dbReference type="SUPFAM" id="SSF47802">
    <property type="entry name" value="DNA polymerase beta, N-terminal domain-like"/>
    <property type="match status" value="1"/>
</dbReference>
<comment type="caution">
    <text evidence="12">The sequence shown here is derived from an EMBL/GenBank/DDBJ whole genome shotgun (WGS) entry which is preliminary data.</text>
</comment>
<dbReference type="Gene3D" id="3.30.210.10">
    <property type="entry name" value="DNA polymerase, thumb domain"/>
    <property type="match status" value="1"/>
</dbReference>
<dbReference type="GO" id="GO:0003887">
    <property type="term" value="F:DNA-directed DNA polymerase activity"/>
    <property type="evidence" value="ECO:0007669"/>
    <property type="project" value="UniProtKB-KW"/>
</dbReference>
<dbReference type="InterPro" id="IPR004013">
    <property type="entry name" value="PHP_dom"/>
</dbReference>
<dbReference type="InterPro" id="IPR010996">
    <property type="entry name" value="HHH_MUS81"/>
</dbReference>
<evidence type="ECO:0000256" key="1">
    <source>
        <dbReference type="ARBA" id="ARBA00001946"/>
    </source>
</evidence>
<keyword evidence="12" id="KW-0378">Hydrolase</keyword>
<gene>
    <name evidence="12" type="primary">polX</name>
    <name evidence="12" type="ORF">OJ997_02725</name>
</gene>
<dbReference type="Pfam" id="PF14791">
    <property type="entry name" value="DNA_pol_B_thumb"/>
    <property type="match status" value="1"/>
</dbReference>
<evidence type="ECO:0000256" key="7">
    <source>
        <dbReference type="ARBA" id="ARBA00022932"/>
    </source>
</evidence>
<dbReference type="AlphaFoldDB" id="A0A9X3N6G4"/>
<dbReference type="InterPro" id="IPR027421">
    <property type="entry name" value="DNA_pol_lamdba_lyase_dom_sf"/>
</dbReference>
<evidence type="ECO:0000259" key="10">
    <source>
        <dbReference type="SMART" id="SM00481"/>
    </source>
</evidence>
<evidence type="ECO:0000256" key="6">
    <source>
        <dbReference type="ARBA" id="ARBA00022705"/>
    </source>
</evidence>
<dbReference type="CDD" id="cd00141">
    <property type="entry name" value="NT_POLXc"/>
    <property type="match status" value="1"/>
</dbReference>
<keyword evidence="13" id="KW-1185">Reference proteome</keyword>
<keyword evidence="7" id="KW-0239">DNA-directed DNA polymerase</keyword>
<evidence type="ECO:0000259" key="9">
    <source>
        <dbReference type="SMART" id="SM00278"/>
    </source>
</evidence>
<dbReference type="PIRSF" id="PIRSF005047">
    <property type="entry name" value="UCP005047_YshC"/>
    <property type="match status" value="1"/>
</dbReference>
<dbReference type="SUPFAM" id="SSF158702">
    <property type="entry name" value="Sec63 N-terminal domain-like"/>
    <property type="match status" value="1"/>
</dbReference>
<evidence type="ECO:0000256" key="4">
    <source>
        <dbReference type="ARBA" id="ARBA00022679"/>
    </source>
</evidence>
<keyword evidence="12" id="KW-0269">Exonuclease</keyword>
<dbReference type="PANTHER" id="PTHR36928:SF1">
    <property type="entry name" value="PHOSPHATASE YCDX-RELATED"/>
    <property type="match status" value="1"/>
</dbReference>
<dbReference type="InterPro" id="IPR043519">
    <property type="entry name" value="NT_sf"/>
</dbReference>
<dbReference type="InterPro" id="IPR050243">
    <property type="entry name" value="PHP_phosphatase"/>
</dbReference>
<dbReference type="NCBIfam" id="NF006375">
    <property type="entry name" value="PRK08609.1"/>
    <property type="match status" value="1"/>
</dbReference>
<evidence type="ECO:0000256" key="8">
    <source>
        <dbReference type="ARBA" id="ARBA00049244"/>
    </source>
</evidence>
<keyword evidence="12" id="KW-0540">Nuclease</keyword>
<dbReference type="Gene3D" id="3.30.460.10">
    <property type="entry name" value="Beta Polymerase, domain 2"/>
    <property type="match status" value="1"/>
</dbReference>
<dbReference type="EC" id="2.7.7.7" evidence="2"/>
<dbReference type="InterPro" id="IPR002054">
    <property type="entry name" value="DNA-dir_DNA_pol_X"/>
</dbReference>
<dbReference type="Pfam" id="PF14716">
    <property type="entry name" value="HHH_8"/>
    <property type="match status" value="1"/>
</dbReference>
<dbReference type="SUPFAM" id="SSF89550">
    <property type="entry name" value="PHP domain-like"/>
    <property type="match status" value="1"/>
</dbReference>
<comment type="cofactor">
    <cofactor evidence="1">
        <name>Mg(2+)</name>
        <dbReference type="ChEBI" id="CHEBI:18420"/>
    </cofactor>
</comment>
<keyword evidence="3" id="KW-0237">DNA synthesis</keyword>
<dbReference type="Gene3D" id="1.10.150.110">
    <property type="entry name" value="DNA polymerase beta, N-terminal domain-like"/>
    <property type="match status" value="1"/>
</dbReference>
<dbReference type="PANTHER" id="PTHR36928">
    <property type="entry name" value="PHOSPHATASE YCDX-RELATED"/>
    <property type="match status" value="1"/>
</dbReference>
<feature type="domain" description="Helix-hairpin-helix DNA-binding motif class 1" evidence="9">
    <location>
        <begin position="52"/>
        <end position="71"/>
    </location>
</feature>
<protein>
    <recommendedName>
        <fullName evidence="2">DNA-directed DNA polymerase</fullName>
        <ecNumber evidence="2">2.7.7.7</ecNumber>
    </recommendedName>
</protein>
<feature type="domain" description="Helix-hairpin-helix DNA-binding motif class 1" evidence="9">
    <location>
        <begin position="127"/>
        <end position="146"/>
    </location>
</feature>
<evidence type="ECO:0000256" key="3">
    <source>
        <dbReference type="ARBA" id="ARBA00022634"/>
    </source>
</evidence>
<dbReference type="SMART" id="SM00481">
    <property type="entry name" value="POLIIIAc"/>
    <property type="match status" value="1"/>
</dbReference>
<dbReference type="InterPro" id="IPR047967">
    <property type="entry name" value="PolX_PHP"/>
</dbReference>
<dbReference type="RefSeq" id="WP_270023461.1">
    <property type="nucleotide sequence ID" value="NZ_JAPDDP010000003.1"/>
</dbReference>
<dbReference type="GO" id="GO:0008270">
    <property type="term" value="F:zinc ion binding"/>
    <property type="evidence" value="ECO:0007669"/>
    <property type="project" value="TreeGrafter"/>
</dbReference>
<dbReference type="Pfam" id="PF14520">
    <property type="entry name" value="HHH_5"/>
    <property type="match status" value="1"/>
</dbReference>
<dbReference type="SMART" id="SM00278">
    <property type="entry name" value="HhH1"/>
    <property type="match status" value="3"/>
</dbReference>
<evidence type="ECO:0000259" key="11">
    <source>
        <dbReference type="SMART" id="SM00483"/>
    </source>
</evidence>
<dbReference type="InterPro" id="IPR037160">
    <property type="entry name" value="DNA_Pol_thumb_sf"/>
</dbReference>
<evidence type="ECO:0000256" key="5">
    <source>
        <dbReference type="ARBA" id="ARBA00022695"/>
    </source>
</evidence>
<dbReference type="CDD" id="cd07436">
    <property type="entry name" value="PHP_PolX"/>
    <property type="match status" value="1"/>
</dbReference>
<feature type="domain" description="Polymerase/histidinol phosphatase N-terminal" evidence="10">
    <location>
        <begin position="344"/>
        <end position="423"/>
    </location>
</feature>
<dbReference type="SMART" id="SM00483">
    <property type="entry name" value="POLXc"/>
    <property type="match status" value="1"/>
</dbReference>
<dbReference type="SUPFAM" id="SSF81301">
    <property type="entry name" value="Nucleotidyltransferase"/>
    <property type="match status" value="1"/>
</dbReference>
<dbReference type="Pfam" id="PF02811">
    <property type="entry name" value="PHP"/>
    <property type="match status" value="1"/>
</dbReference>
<dbReference type="InterPro" id="IPR029398">
    <property type="entry name" value="PolB_thumb"/>
</dbReference>
<evidence type="ECO:0000313" key="12">
    <source>
        <dbReference type="EMBL" id="MDA0179197.1"/>
    </source>
</evidence>
<dbReference type="GO" id="GO:0003677">
    <property type="term" value="F:DNA binding"/>
    <property type="evidence" value="ECO:0007669"/>
    <property type="project" value="InterPro"/>
</dbReference>
<proteinExistence type="predicted"/>
<evidence type="ECO:0000256" key="2">
    <source>
        <dbReference type="ARBA" id="ARBA00012417"/>
    </source>
</evidence>
<dbReference type="InterPro" id="IPR003583">
    <property type="entry name" value="Hlx-hairpin-Hlx_DNA-bd_motif"/>
</dbReference>
<dbReference type="GO" id="GO:0042578">
    <property type="term" value="F:phosphoric ester hydrolase activity"/>
    <property type="evidence" value="ECO:0007669"/>
    <property type="project" value="TreeGrafter"/>
</dbReference>
<comment type="catalytic activity">
    <reaction evidence="8">
        <text>DNA(n) + a 2'-deoxyribonucleoside 5'-triphosphate = DNA(n+1) + diphosphate</text>
        <dbReference type="Rhea" id="RHEA:22508"/>
        <dbReference type="Rhea" id="RHEA-COMP:17339"/>
        <dbReference type="Rhea" id="RHEA-COMP:17340"/>
        <dbReference type="ChEBI" id="CHEBI:33019"/>
        <dbReference type="ChEBI" id="CHEBI:61560"/>
        <dbReference type="ChEBI" id="CHEBI:173112"/>
        <dbReference type="EC" id="2.7.7.7"/>
    </reaction>
</comment>
<feature type="domain" description="DNA-directed DNA polymerase X" evidence="11">
    <location>
        <begin position="1"/>
        <end position="320"/>
    </location>
</feature>
<reference evidence="12" key="1">
    <citation type="submission" date="2022-10" db="EMBL/GenBank/DDBJ databases">
        <title>The WGS of Solirubrobacter phytolaccae KCTC 29190.</title>
        <authorList>
            <person name="Jiang Z."/>
        </authorList>
    </citation>
    <scope>NUCLEOTIDE SEQUENCE</scope>
    <source>
        <strain evidence="12">KCTC 29190</strain>
    </source>
</reference>